<feature type="domain" description="Retrotransposon Copia-like N-terminal" evidence="1">
    <location>
        <begin position="27"/>
        <end position="69"/>
    </location>
</feature>
<keyword evidence="4" id="KW-1185">Reference proteome</keyword>
<dbReference type="Pfam" id="PF22936">
    <property type="entry name" value="Pol_BBD"/>
    <property type="match status" value="1"/>
</dbReference>
<dbReference type="InterPro" id="IPR054722">
    <property type="entry name" value="PolX-like_BBD"/>
</dbReference>
<evidence type="ECO:0000259" key="1">
    <source>
        <dbReference type="Pfam" id="PF14244"/>
    </source>
</evidence>
<sequence>MASISQNTSQTSDHLVNPAHPLYLHLGENPTLVLVSPLLTESNYHQWERDMVVALETKNKERFIHETLPCPPSTNPSIKQYVMWMDTTSEIWRDLNDRFSHTNKFRIFYLQDNILACRQGEFSVSEYYIKLKIPWKELELYSYAQVRSQIMMLNPMPLIIKTFSMLLSNDQPRFHSSNRTTSIPKPNNKTSASLVVIDSSAAPQPLNLDGNHTNDQLTFFKDQYQVILALLQHTKDHSSSVNHASIHNSGTSSTSPHWIIDSGATDHICPIQSLFHNLQTIKPTHINLPNHITVIASFSRTIHIGALLLVDVLFKSQLMMIGAAWKVDDLYFFEESHDLNPNKNGIVERKHQHVLNVARDLLFQSALLSVFWSYAIRHVLHLINRLPTPFLENQSPYQYVFGNIPDFSTLRVFGYLAFANTIMLDVDNTFLHGDLDEDVYMKPPLGLLVPEPNLGLVLNQRKYCLEILAVFGLTSCKPANSPSNPTIKLKDYEGDFVSDPTTYRRLIVTTISSPFCFPDSEIPQRLSKSWTFLFQIGASCCITRKSTTSYCVFYGHYLISWKSKKQSTFSRSSTEVEYRALASYVVDDLHLQIPLHFPTFCDNQSVIQLAKNSSFQERTKHIEVDCHLIHAKILDDLIVISHVPSKHKLTNIPFHVNLSKMDLLNIHHPS</sequence>
<dbReference type="InterPro" id="IPR012337">
    <property type="entry name" value="RNaseH-like_sf"/>
</dbReference>
<protein>
    <recommendedName>
        <fullName evidence="5">Retrotransposon Copia-like N-terminal domain-containing protein</fullName>
    </recommendedName>
</protein>
<evidence type="ECO:0000313" key="4">
    <source>
        <dbReference type="Proteomes" id="UP001374535"/>
    </source>
</evidence>
<dbReference type="CDD" id="cd09272">
    <property type="entry name" value="RNase_HI_RT_Ty1"/>
    <property type="match status" value="1"/>
</dbReference>
<feature type="domain" description="Retrovirus-related Pol polyprotein from transposon TNT 1-94-like beta-barrel" evidence="2">
    <location>
        <begin position="258"/>
        <end position="304"/>
    </location>
</feature>
<dbReference type="EMBL" id="CP144692">
    <property type="protein sequence ID" value="WVY95971.1"/>
    <property type="molecule type" value="Genomic_DNA"/>
</dbReference>
<dbReference type="Pfam" id="PF14244">
    <property type="entry name" value="Retrotran_gag_3"/>
    <property type="match status" value="1"/>
</dbReference>
<name>A0AAQ3MRT7_VIGMU</name>
<accession>A0AAQ3MRT7</accession>
<dbReference type="PANTHER" id="PTHR37610">
    <property type="entry name" value="CCHC-TYPE DOMAIN-CONTAINING PROTEIN"/>
    <property type="match status" value="1"/>
</dbReference>
<dbReference type="Gene3D" id="3.30.420.10">
    <property type="entry name" value="Ribonuclease H-like superfamily/Ribonuclease H"/>
    <property type="match status" value="1"/>
</dbReference>
<gene>
    <name evidence="3" type="ORF">V8G54_028122</name>
</gene>
<proteinExistence type="predicted"/>
<dbReference type="InterPro" id="IPR029472">
    <property type="entry name" value="Copia-like_N"/>
</dbReference>
<dbReference type="AlphaFoldDB" id="A0AAQ3MRT7"/>
<evidence type="ECO:0008006" key="5">
    <source>
        <dbReference type="Google" id="ProtNLM"/>
    </source>
</evidence>
<dbReference type="InterPro" id="IPR036397">
    <property type="entry name" value="RNaseH_sf"/>
</dbReference>
<dbReference type="PANTHER" id="PTHR37610:SF55">
    <property type="entry name" value="RETROTRANSPOSON COPIA-LIKE N-TERMINAL DOMAIN-CONTAINING PROTEIN"/>
    <property type="match status" value="1"/>
</dbReference>
<evidence type="ECO:0000259" key="2">
    <source>
        <dbReference type="Pfam" id="PF22936"/>
    </source>
</evidence>
<dbReference type="SUPFAM" id="SSF53098">
    <property type="entry name" value="Ribonuclease H-like"/>
    <property type="match status" value="1"/>
</dbReference>
<organism evidence="3 4">
    <name type="scientific">Vigna mungo</name>
    <name type="common">Black gram</name>
    <name type="synonym">Phaseolus mungo</name>
    <dbReference type="NCBI Taxonomy" id="3915"/>
    <lineage>
        <taxon>Eukaryota</taxon>
        <taxon>Viridiplantae</taxon>
        <taxon>Streptophyta</taxon>
        <taxon>Embryophyta</taxon>
        <taxon>Tracheophyta</taxon>
        <taxon>Spermatophyta</taxon>
        <taxon>Magnoliopsida</taxon>
        <taxon>eudicotyledons</taxon>
        <taxon>Gunneridae</taxon>
        <taxon>Pentapetalae</taxon>
        <taxon>rosids</taxon>
        <taxon>fabids</taxon>
        <taxon>Fabales</taxon>
        <taxon>Fabaceae</taxon>
        <taxon>Papilionoideae</taxon>
        <taxon>50 kb inversion clade</taxon>
        <taxon>NPAAA clade</taxon>
        <taxon>indigoferoid/millettioid clade</taxon>
        <taxon>Phaseoleae</taxon>
        <taxon>Vigna</taxon>
    </lineage>
</organism>
<dbReference type="GO" id="GO:0003676">
    <property type="term" value="F:nucleic acid binding"/>
    <property type="evidence" value="ECO:0007669"/>
    <property type="project" value="InterPro"/>
</dbReference>
<evidence type="ECO:0000313" key="3">
    <source>
        <dbReference type="EMBL" id="WVY95971.1"/>
    </source>
</evidence>
<dbReference type="Proteomes" id="UP001374535">
    <property type="component" value="Chromosome 9"/>
</dbReference>
<reference evidence="3 4" key="1">
    <citation type="journal article" date="2023" name="Life. Sci Alliance">
        <title>Evolutionary insights into 3D genome organization and epigenetic landscape of Vigna mungo.</title>
        <authorList>
            <person name="Junaid A."/>
            <person name="Singh B."/>
            <person name="Bhatia S."/>
        </authorList>
    </citation>
    <scope>NUCLEOTIDE SEQUENCE [LARGE SCALE GENOMIC DNA]</scope>
    <source>
        <strain evidence="3">Urdbean</strain>
    </source>
</reference>